<proteinExistence type="predicted"/>
<organism evidence="1">
    <name type="scientific">marine metagenome</name>
    <dbReference type="NCBI Taxonomy" id="408172"/>
    <lineage>
        <taxon>unclassified sequences</taxon>
        <taxon>metagenomes</taxon>
        <taxon>ecological metagenomes</taxon>
    </lineage>
</organism>
<name>A0A382L486_9ZZZZ</name>
<reference evidence="1" key="1">
    <citation type="submission" date="2018-05" db="EMBL/GenBank/DDBJ databases">
        <authorList>
            <person name="Lanie J.A."/>
            <person name="Ng W.-L."/>
            <person name="Kazmierczak K.M."/>
            <person name="Andrzejewski T.M."/>
            <person name="Davidsen T.M."/>
            <person name="Wayne K.J."/>
            <person name="Tettelin H."/>
            <person name="Glass J.I."/>
            <person name="Rusch D."/>
            <person name="Podicherti R."/>
            <person name="Tsui H.-C.T."/>
            <person name="Winkler M.E."/>
        </authorList>
    </citation>
    <scope>NUCLEOTIDE SEQUENCE</scope>
</reference>
<dbReference type="GO" id="GO:0003677">
    <property type="term" value="F:DNA binding"/>
    <property type="evidence" value="ECO:0007669"/>
    <property type="project" value="InterPro"/>
</dbReference>
<sequence>MESEDKMWIKKYPAFIVNKILSGFQDTLMLVNEMNRCHFLDKDMQFHFLINSVRSRKRFSPFLRANKLKNIGVIKEYYGYNNEKAKVALDILTKDELKTLKEKLYKGGTK</sequence>
<evidence type="ECO:0008006" key="2">
    <source>
        <dbReference type="Google" id="ProtNLM"/>
    </source>
</evidence>
<dbReference type="InterPro" id="IPR031868">
    <property type="entry name" value="Phage_clamp_gp62"/>
</dbReference>
<protein>
    <recommendedName>
        <fullName evidence="2">DNA polymerase</fullName>
    </recommendedName>
</protein>
<dbReference type="Pfam" id="PF16790">
    <property type="entry name" value="Phage_clamp_A"/>
    <property type="match status" value="1"/>
</dbReference>
<gene>
    <name evidence="1" type="ORF">METZ01_LOCUS283527</name>
</gene>
<dbReference type="AlphaFoldDB" id="A0A382L486"/>
<accession>A0A382L486</accession>
<evidence type="ECO:0000313" key="1">
    <source>
        <dbReference type="EMBL" id="SVC30673.1"/>
    </source>
</evidence>
<dbReference type="EMBL" id="UINC01084225">
    <property type="protein sequence ID" value="SVC30673.1"/>
    <property type="molecule type" value="Genomic_DNA"/>
</dbReference>
<dbReference type="GO" id="GO:0006260">
    <property type="term" value="P:DNA replication"/>
    <property type="evidence" value="ECO:0007669"/>
    <property type="project" value="InterPro"/>
</dbReference>
<dbReference type="Gene3D" id="1.20.272.50">
    <property type="entry name" value="Bacteriophage clamp loader A subunit, A' domain"/>
    <property type="match status" value="1"/>
</dbReference>